<dbReference type="Gene3D" id="3.30.530.20">
    <property type="match status" value="1"/>
</dbReference>
<evidence type="ECO:0000313" key="3">
    <source>
        <dbReference type="EMBL" id="CAB4703520.1"/>
    </source>
</evidence>
<dbReference type="AlphaFoldDB" id="A0A6J6PVD3"/>
<dbReference type="Pfam" id="PF08327">
    <property type="entry name" value="AHSA1"/>
    <property type="match status" value="1"/>
</dbReference>
<protein>
    <submittedName>
        <fullName evidence="3">Unannotated protein</fullName>
    </submittedName>
</protein>
<accession>A0A6J6PVD3</accession>
<reference evidence="3" key="1">
    <citation type="submission" date="2020-05" db="EMBL/GenBank/DDBJ databases">
        <authorList>
            <person name="Chiriac C."/>
            <person name="Salcher M."/>
            <person name="Ghai R."/>
            <person name="Kavagutti S V."/>
        </authorList>
    </citation>
    <scope>NUCLEOTIDE SEQUENCE</scope>
</reference>
<evidence type="ECO:0000256" key="1">
    <source>
        <dbReference type="ARBA" id="ARBA00006817"/>
    </source>
</evidence>
<sequence length="147" mass="16329">MIDANEPVVAEIHVLVSPAEAFDAFTGRMGSWWPLKTHSILEGAADELVVEGWVGGEIFERLGDERHHWADITVWDPPSQLAYTWRVNPANPATNVVVDFVATDSGTHVRVTHSGWAVYAERAEQMRSSYRDGWPSVLAAFAALTER</sequence>
<feature type="domain" description="Activator of Hsp90 ATPase homologue 1/2-like C-terminal" evidence="2">
    <location>
        <begin position="16"/>
        <end position="145"/>
    </location>
</feature>
<gene>
    <name evidence="3" type="ORF">UFOPK2399_01514</name>
</gene>
<dbReference type="InterPro" id="IPR013538">
    <property type="entry name" value="ASHA1/2-like_C"/>
</dbReference>
<dbReference type="SUPFAM" id="SSF55961">
    <property type="entry name" value="Bet v1-like"/>
    <property type="match status" value="1"/>
</dbReference>
<organism evidence="3">
    <name type="scientific">freshwater metagenome</name>
    <dbReference type="NCBI Taxonomy" id="449393"/>
    <lineage>
        <taxon>unclassified sequences</taxon>
        <taxon>metagenomes</taxon>
        <taxon>ecological metagenomes</taxon>
    </lineage>
</organism>
<dbReference type="InterPro" id="IPR023393">
    <property type="entry name" value="START-like_dom_sf"/>
</dbReference>
<proteinExistence type="inferred from homology"/>
<name>A0A6J6PVD3_9ZZZZ</name>
<dbReference type="EMBL" id="CAEZXP010000005">
    <property type="protein sequence ID" value="CAB4703520.1"/>
    <property type="molecule type" value="Genomic_DNA"/>
</dbReference>
<evidence type="ECO:0000259" key="2">
    <source>
        <dbReference type="Pfam" id="PF08327"/>
    </source>
</evidence>
<comment type="similarity">
    <text evidence="1">Belongs to the AHA1 family.</text>
</comment>